<comment type="similarity">
    <text evidence="2">Belongs to the RmuC family.</text>
</comment>
<gene>
    <name evidence="5" type="primary">rmuC</name>
    <name evidence="5" type="ORF">HW270_03355</name>
</gene>
<reference evidence="5 6" key="1">
    <citation type="submission" date="2020-06" db="EMBL/GenBank/DDBJ databases">
        <title>Mogibacterium timidum strain W9173 genomic sequence.</title>
        <authorList>
            <person name="Wade W.G."/>
            <person name="Johnston C.D."/>
            <person name="Chen T."/>
            <person name="Dewhirst F.E."/>
        </authorList>
    </citation>
    <scope>NUCLEOTIDE SEQUENCE [LARGE SCALE GENOMIC DNA]</scope>
    <source>
        <strain evidence="5 6">W9173</strain>
    </source>
</reference>
<keyword evidence="6" id="KW-1185">Reference proteome</keyword>
<accession>A0A7Y9B0G3</accession>
<dbReference type="InterPro" id="IPR003798">
    <property type="entry name" value="DNA_recombination_RmuC"/>
</dbReference>
<dbReference type="PANTHER" id="PTHR30563:SF0">
    <property type="entry name" value="DNA RECOMBINATION PROTEIN RMUC"/>
    <property type="match status" value="1"/>
</dbReference>
<comment type="function">
    <text evidence="1">Involved in DNA recombination.</text>
</comment>
<evidence type="ECO:0000313" key="6">
    <source>
        <dbReference type="Proteomes" id="UP000526307"/>
    </source>
</evidence>
<dbReference type="AlphaFoldDB" id="A0A7Y9B0G3"/>
<evidence type="ECO:0000256" key="4">
    <source>
        <dbReference type="ARBA" id="ARBA00023172"/>
    </source>
</evidence>
<dbReference type="GO" id="GO:0006310">
    <property type="term" value="P:DNA recombination"/>
    <property type="evidence" value="ECO:0007669"/>
    <property type="project" value="UniProtKB-KW"/>
</dbReference>
<sequence>MNIIVILLLIVCIASMLMSILVLMRTGENESRMDSYFKAYGDAIAKSQMTMSEHQDLRLKELNDSMARLRADSNTQIENIRQTVDEKLQTTLDTRLTKSFGLVNDRLEQVYRGIGEMQSVAQSVGDLRKILSNVKTRGILGEVQLGAILEQVLSPGQYVKNARMKENCRENVEFAIRMPGIDDHEVFLPIDAKFPGDAYNALLEAYDLGEKDQIAEAKKRLVNRIESEAKDINVKYINPPVTTDFAIMFLPFEGLYSEAINAGLIEPLQRKYKVSIAGPTTMAALLSSLQMGFNTLAIEKKSSEVWELLHAVRKEFDRFEAVIAKSQGHLKMASDDIDELAGVRMRRMKRALQRVTDIDDKED</sequence>
<dbReference type="Proteomes" id="UP000526307">
    <property type="component" value="Unassembled WGS sequence"/>
</dbReference>
<dbReference type="PANTHER" id="PTHR30563">
    <property type="entry name" value="DNA RECOMBINATION PROTEIN RMUC"/>
    <property type="match status" value="1"/>
</dbReference>
<name>A0A7Y9B0G3_9FIRM</name>
<evidence type="ECO:0000256" key="3">
    <source>
        <dbReference type="ARBA" id="ARBA00023054"/>
    </source>
</evidence>
<comment type="caution">
    <text evidence="5">The sequence shown here is derived from an EMBL/GenBank/DDBJ whole genome shotgun (WGS) entry which is preliminary data.</text>
</comment>
<proteinExistence type="inferred from homology"/>
<evidence type="ECO:0000313" key="5">
    <source>
        <dbReference type="EMBL" id="NWO23119.1"/>
    </source>
</evidence>
<dbReference type="EMBL" id="JABXYR010000001">
    <property type="protein sequence ID" value="NWO23119.1"/>
    <property type="molecule type" value="Genomic_DNA"/>
</dbReference>
<evidence type="ECO:0000256" key="2">
    <source>
        <dbReference type="ARBA" id="ARBA00009840"/>
    </source>
</evidence>
<dbReference type="RefSeq" id="WP_036380618.1">
    <property type="nucleotide sequence ID" value="NZ_CAUVNY010000009.1"/>
</dbReference>
<keyword evidence="4" id="KW-0233">DNA recombination</keyword>
<keyword evidence="3" id="KW-0175">Coiled coil</keyword>
<protein>
    <submittedName>
        <fullName evidence="5">DNA recombination protein RmuC</fullName>
    </submittedName>
</protein>
<dbReference type="Pfam" id="PF02646">
    <property type="entry name" value="RmuC"/>
    <property type="match status" value="1"/>
</dbReference>
<organism evidence="5 6">
    <name type="scientific">Mogibacterium timidum</name>
    <dbReference type="NCBI Taxonomy" id="35519"/>
    <lineage>
        <taxon>Bacteria</taxon>
        <taxon>Bacillati</taxon>
        <taxon>Bacillota</taxon>
        <taxon>Clostridia</taxon>
        <taxon>Peptostreptococcales</taxon>
        <taxon>Anaerovoracaceae</taxon>
        <taxon>Mogibacterium</taxon>
    </lineage>
</organism>
<evidence type="ECO:0000256" key="1">
    <source>
        <dbReference type="ARBA" id="ARBA00003416"/>
    </source>
</evidence>